<feature type="non-terminal residue" evidence="1">
    <location>
        <position position="1"/>
    </location>
</feature>
<dbReference type="EMBL" id="MU003509">
    <property type="protein sequence ID" value="KAF2469960.1"/>
    <property type="molecule type" value="Genomic_DNA"/>
</dbReference>
<name>A0ACB6QTW0_9PLEO</name>
<gene>
    <name evidence="1" type="ORF">BDR25DRAFT_226690</name>
</gene>
<accession>A0ACB6QTW0</accession>
<sequence length="84" mass="9718">RNVGKWSEEQAVQEIVLDERRRILREEHPNTITAMNNLAAKLTQQGQPDEAARIFKEMLEKMKPIRGEEHPDTRTAAQNLEIVV</sequence>
<comment type="caution">
    <text evidence="1">The sequence shown here is derived from an EMBL/GenBank/DDBJ whole genome shotgun (WGS) entry which is preliminary data.</text>
</comment>
<keyword evidence="2" id="KW-1185">Reference proteome</keyword>
<reference evidence="1" key="1">
    <citation type="journal article" date="2020" name="Stud. Mycol.">
        <title>101 Dothideomycetes genomes: a test case for predicting lifestyles and emergence of pathogens.</title>
        <authorList>
            <person name="Haridas S."/>
            <person name="Albert R."/>
            <person name="Binder M."/>
            <person name="Bloem J."/>
            <person name="Labutti K."/>
            <person name="Salamov A."/>
            <person name="Andreopoulos B."/>
            <person name="Baker S."/>
            <person name="Barry K."/>
            <person name="Bills G."/>
            <person name="Bluhm B."/>
            <person name="Cannon C."/>
            <person name="Castanera R."/>
            <person name="Culley D."/>
            <person name="Daum C."/>
            <person name="Ezra D."/>
            <person name="Gonzalez J."/>
            <person name="Henrissat B."/>
            <person name="Kuo A."/>
            <person name="Liang C."/>
            <person name="Lipzen A."/>
            <person name="Lutzoni F."/>
            <person name="Magnuson J."/>
            <person name="Mondo S."/>
            <person name="Nolan M."/>
            <person name="Ohm R."/>
            <person name="Pangilinan J."/>
            <person name="Park H.-J."/>
            <person name="Ramirez L."/>
            <person name="Alfaro M."/>
            <person name="Sun H."/>
            <person name="Tritt A."/>
            <person name="Yoshinaga Y."/>
            <person name="Zwiers L.-H."/>
            <person name="Turgeon B."/>
            <person name="Goodwin S."/>
            <person name="Spatafora J."/>
            <person name="Crous P."/>
            <person name="Grigoriev I."/>
        </authorList>
    </citation>
    <scope>NUCLEOTIDE SEQUENCE</scope>
    <source>
        <strain evidence="1">ATCC 200398</strain>
    </source>
</reference>
<proteinExistence type="predicted"/>
<evidence type="ECO:0000313" key="2">
    <source>
        <dbReference type="Proteomes" id="UP000799755"/>
    </source>
</evidence>
<evidence type="ECO:0000313" key="1">
    <source>
        <dbReference type="EMBL" id="KAF2469960.1"/>
    </source>
</evidence>
<protein>
    <submittedName>
        <fullName evidence="1">Uncharacterized protein</fullName>
    </submittedName>
</protein>
<organism evidence="1 2">
    <name type="scientific">Lindgomyces ingoldianus</name>
    <dbReference type="NCBI Taxonomy" id="673940"/>
    <lineage>
        <taxon>Eukaryota</taxon>
        <taxon>Fungi</taxon>
        <taxon>Dikarya</taxon>
        <taxon>Ascomycota</taxon>
        <taxon>Pezizomycotina</taxon>
        <taxon>Dothideomycetes</taxon>
        <taxon>Pleosporomycetidae</taxon>
        <taxon>Pleosporales</taxon>
        <taxon>Lindgomycetaceae</taxon>
        <taxon>Lindgomyces</taxon>
    </lineage>
</organism>
<dbReference type="Proteomes" id="UP000799755">
    <property type="component" value="Unassembled WGS sequence"/>
</dbReference>